<organism evidence="1 2">
    <name type="scientific">Actinophytocola xanthii</name>
    <dbReference type="NCBI Taxonomy" id="1912961"/>
    <lineage>
        <taxon>Bacteria</taxon>
        <taxon>Bacillati</taxon>
        <taxon>Actinomycetota</taxon>
        <taxon>Actinomycetes</taxon>
        <taxon>Pseudonocardiales</taxon>
        <taxon>Pseudonocardiaceae</taxon>
    </lineage>
</organism>
<dbReference type="RefSeq" id="WP_075123974.1">
    <property type="nucleotide sequence ID" value="NZ_MSIE01000003.1"/>
</dbReference>
<protein>
    <recommendedName>
        <fullName evidence="3">3-hydroxyacyl-CoA dehydrogenase</fullName>
    </recommendedName>
</protein>
<dbReference type="EMBL" id="MSIE01000003">
    <property type="protein sequence ID" value="OLF19096.1"/>
    <property type="molecule type" value="Genomic_DNA"/>
</dbReference>
<evidence type="ECO:0000313" key="2">
    <source>
        <dbReference type="Proteomes" id="UP000185596"/>
    </source>
</evidence>
<dbReference type="InterPro" id="IPR045596">
    <property type="entry name" value="DUF6459"/>
</dbReference>
<gene>
    <name evidence="1" type="ORF">BU204_03025</name>
</gene>
<comment type="caution">
    <text evidence="1">The sequence shown here is derived from an EMBL/GenBank/DDBJ whole genome shotgun (WGS) entry which is preliminary data.</text>
</comment>
<dbReference type="Pfam" id="PF20060">
    <property type="entry name" value="DUF6459"/>
    <property type="match status" value="1"/>
</dbReference>
<dbReference type="STRING" id="1912961.BU204_03025"/>
<dbReference type="OrthoDB" id="3694049at2"/>
<reference evidence="1 2" key="1">
    <citation type="submission" date="2016-12" db="EMBL/GenBank/DDBJ databases">
        <title>The draft genome sequence of Actinophytocola sp. 11-183.</title>
        <authorList>
            <person name="Wang W."/>
            <person name="Yuan L."/>
        </authorList>
    </citation>
    <scope>NUCLEOTIDE SEQUENCE [LARGE SCALE GENOMIC DNA]</scope>
    <source>
        <strain evidence="1 2">11-183</strain>
    </source>
</reference>
<dbReference type="Proteomes" id="UP000185596">
    <property type="component" value="Unassembled WGS sequence"/>
</dbReference>
<evidence type="ECO:0008006" key="3">
    <source>
        <dbReference type="Google" id="ProtNLM"/>
    </source>
</evidence>
<accession>A0A1Q8CXL6</accession>
<proteinExistence type="predicted"/>
<name>A0A1Q8CXL6_9PSEU</name>
<sequence length="163" mass="18250">MSVPLHFEPDERGVALCALPDYEPSHDGEPLRRWSSLRPPGGPQLTLVAPPPECAASVTPETLWRLVLHVLEVLDGRRPVGQLRTLLTDSAYEALLTRLRVVPPGRQHRLRRLHTCYPDAHVVELSAVIDVTAGPPHPPRVHAAAIRMEQVHDRWRLAVLRVL</sequence>
<keyword evidence="2" id="KW-1185">Reference proteome</keyword>
<dbReference type="AlphaFoldDB" id="A0A1Q8CXL6"/>
<evidence type="ECO:0000313" key="1">
    <source>
        <dbReference type="EMBL" id="OLF19096.1"/>
    </source>
</evidence>